<name>A0ABM7M2M2_9ACTN</name>
<evidence type="ECO:0000256" key="1">
    <source>
        <dbReference type="ARBA" id="ARBA00022737"/>
    </source>
</evidence>
<evidence type="ECO:0000259" key="5">
    <source>
        <dbReference type="PROSITE" id="PS50901"/>
    </source>
</evidence>
<organism evidence="6 7">
    <name type="scientific">Actinoplanes ianthinogenes</name>
    <dbReference type="NCBI Taxonomy" id="122358"/>
    <lineage>
        <taxon>Bacteria</taxon>
        <taxon>Bacillati</taxon>
        <taxon>Actinomycetota</taxon>
        <taxon>Actinomycetes</taxon>
        <taxon>Micromonosporales</taxon>
        <taxon>Micromonosporaceae</taxon>
        <taxon>Actinoplanes</taxon>
    </lineage>
</organism>
<dbReference type="NCBIfam" id="TIGR03925">
    <property type="entry name" value="T7SS_EccC_b"/>
    <property type="match status" value="1"/>
</dbReference>
<dbReference type="Pfam" id="PF01580">
    <property type="entry name" value="FtsK_SpoIIIE"/>
    <property type="match status" value="2"/>
</dbReference>
<sequence>MSAWTRSSRATQVLYDVRTGLPPGALDLACHAAVPVVLDVGFLHLLRINFFLDPPVSLGHEVEAELLNSAMFQEVGDGLYEVEAELRGMLLAALESAYGTDRLKKVALLLEQYTDHSDPWSPRELDFAQRLTALSMINPGRAADWLEFAQQATAGSDQLGREWFVAMRERLDRQESRPDSLAYRQAELLDELASFEGPPGVDALTELGRLSLLPGVDLTAVLRALDELEVDDGSEFGVTLQRIRATLAGLAPAAEPVARRASLDDEFSLLELLGIEDLSAARISALWNQGATPLFVSFGLDENGATVNLVPASGDPHALIVGIPGSGRSELLRTLVLSLALYYSPEQVRLLLIDSHGSALFNEMDRLPHTTGLVVNPAGDPALLDRLLEVIDGELDRRRANYRSLTALPHLFIVCDEIVSLLNANPEAEERILAVARDGPALNICLILATQSVQRDQLRGLDGELTWRIALAGGSTAESEAVLGSAAARDLPGEPGFGLLRHGGDQQLTRFRAAYVSGPVSAPGGGRPRRLAEVAVNLLSGMADPVPRIWLPPLGGPGSLDAMDPVTIDVERGLQFVHRSDRPALTVPIGIVDLPREGRRDLLTLDFGGDAYHVGIVGGAGSGTSAALRTVVLALALSHTPEEVQIYCLSPEPGTFDELRDLPHVGGVFDRRNPDGVKATLDKIIYLFRQRHRQHGGLAFPRDLRHGGHGHVFLVLDDPAALRASALEALSELVRGRIGHGIHLVAGGSRWQDLPMPPSGLPESQLELRLDRPDTSAINARAAARVPAHWPGHGITRPASPSTAVRHFVIAQPDLTRTPTAQVVNLAAVGWPGRGAPRIEVLPNSFMFAELTAELGLAGRIPIGLRELDNGRMEVDTEKHPSFLVFGAAEAGRTTFLWNWATWLIRRWTPLQARMLVIDYGRGLVRLADAEHVLGYAVSASHAMTLVRQMADALTHRLPGPEITPEELRTRSWWTGPELFVLVDDYELVASAPGNPLAPLVDLLPHARDIGLHLVLARRTGGAREARLTDPVLQQLRETDAPGLVMSGDPADGALIGNVRPEPMPPGRARFVVPGEPTQWVQLARRIWPDQEDPA</sequence>
<feature type="binding site" evidence="4">
    <location>
        <begin position="322"/>
        <end position="329"/>
    </location>
    <ligand>
        <name>ATP</name>
        <dbReference type="ChEBI" id="CHEBI:30616"/>
    </ligand>
</feature>
<keyword evidence="2 4" id="KW-0547">Nucleotide-binding</keyword>
<evidence type="ECO:0000313" key="6">
    <source>
        <dbReference type="EMBL" id="BCJ45819.1"/>
    </source>
</evidence>
<dbReference type="EMBL" id="AP023356">
    <property type="protein sequence ID" value="BCJ45819.1"/>
    <property type="molecule type" value="Genomic_DNA"/>
</dbReference>
<evidence type="ECO:0000256" key="2">
    <source>
        <dbReference type="ARBA" id="ARBA00022741"/>
    </source>
</evidence>
<accession>A0ABM7M2M2</accession>
<dbReference type="InterPro" id="IPR023837">
    <property type="entry name" value="EccCb-like_Actinobacteria"/>
</dbReference>
<evidence type="ECO:0000256" key="3">
    <source>
        <dbReference type="ARBA" id="ARBA00022840"/>
    </source>
</evidence>
<keyword evidence="1" id="KW-0677">Repeat</keyword>
<dbReference type="InterPro" id="IPR002543">
    <property type="entry name" value="FtsK_dom"/>
</dbReference>
<feature type="domain" description="FtsK" evidence="5">
    <location>
        <begin position="291"/>
        <end position="480"/>
    </location>
</feature>
<feature type="domain" description="FtsK" evidence="5">
    <location>
        <begin position="600"/>
        <end position="781"/>
    </location>
</feature>
<dbReference type="InterPro" id="IPR027417">
    <property type="entry name" value="P-loop_NTPase"/>
</dbReference>
<dbReference type="InterPro" id="IPR050206">
    <property type="entry name" value="FtsK/SpoIIIE/SftA"/>
</dbReference>
<dbReference type="Gene3D" id="3.40.50.300">
    <property type="entry name" value="P-loop containing nucleotide triphosphate hydrolases"/>
    <property type="match status" value="3"/>
</dbReference>
<feature type="binding site" evidence="4">
    <location>
        <begin position="887"/>
        <end position="894"/>
    </location>
    <ligand>
        <name>ATP</name>
        <dbReference type="ChEBI" id="CHEBI:30616"/>
    </ligand>
</feature>
<dbReference type="PROSITE" id="PS50901">
    <property type="entry name" value="FTSK"/>
    <property type="match status" value="3"/>
</dbReference>
<dbReference type="CDD" id="cd01127">
    <property type="entry name" value="TrwB_TraG_TraD_VirD4"/>
    <property type="match status" value="1"/>
</dbReference>
<feature type="binding site" evidence="4">
    <location>
        <begin position="618"/>
        <end position="625"/>
    </location>
    <ligand>
        <name>ATP</name>
        <dbReference type="ChEBI" id="CHEBI:30616"/>
    </ligand>
</feature>
<proteinExistence type="predicted"/>
<protein>
    <recommendedName>
        <fullName evidence="5">FtsK domain-containing protein</fullName>
    </recommendedName>
</protein>
<reference evidence="6 7" key="1">
    <citation type="submission" date="2020-08" db="EMBL/GenBank/DDBJ databases">
        <title>Whole genome shotgun sequence of Actinoplanes ianthinogenes NBRC 13996.</title>
        <authorList>
            <person name="Komaki H."/>
            <person name="Tamura T."/>
        </authorList>
    </citation>
    <scope>NUCLEOTIDE SEQUENCE [LARGE SCALE GENOMIC DNA]</scope>
    <source>
        <strain evidence="6 7">NBRC 13996</strain>
    </source>
</reference>
<keyword evidence="7" id="KW-1185">Reference proteome</keyword>
<dbReference type="SUPFAM" id="SSF52540">
    <property type="entry name" value="P-loop containing nucleoside triphosphate hydrolases"/>
    <property type="match status" value="3"/>
</dbReference>
<dbReference type="PANTHER" id="PTHR22683:SF1">
    <property type="entry name" value="TYPE VII SECRETION SYSTEM PROTEIN ESSC"/>
    <property type="match status" value="1"/>
</dbReference>
<dbReference type="Proteomes" id="UP000676967">
    <property type="component" value="Chromosome"/>
</dbReference>
<evidence type="ECO:0000313" key="7">
    <source>
        <dbReference type="Proteomes" id="UP000676967"/>
    </source>
</evidence>
<feature type="domain" description="FtsK" evidence="5">
    <location>
        <begin position="870"/>
        <end position="1055"/>
    </location>
</feature>
<keyword evidence="3 4" id="KW-0067">ATP-binding</keyword>
<dbReference type="PANTHER" id="PTHR22683">
    <property type="entry name" value="SPORULATION PROTEIN RELATED"/>
    <property type="match status" value="1"/>
</dbReference>
<gene>
    <name evidence="6" type="ORF">Aiant_64760</name>
</gene>
<dbReference type="RefSeq" id="WP_189333623.1">
    <property type="nucleotide sequence ID" value="NZ_AP023356.1"/>
</dbReference>
<evidence type="ECO:0000256" key="4">
    <source>
        <dbReference type="PROSITE-ProRule" id="PRU00289"/>
    </source>
</evidence>